<dbReference type="PROSITE" id="PS52027">
    <property type="entry name" value="ZF_C2HC_C3H"/>
    <property type="match status" value="1"/>
</dbReference>
<keyword evidence="1" id="KW-0479">Metal-binding</keyword>
<dbReference type="GO" id="GO:0008270">
    <property type="term" value="F:zinc ion binding"/>
    <property type="evidence" value="ECO:0007669"/>
    <property type="project" value="UniProtKB-KW"/>
</dbReference>
<accession>A0A150G0V8</accession>
<evidence type="ECO:0000313" key="9">
    <source>
        <dbReference type="Proteomes" id="UP000075714"/>
    </source>
</evidence>
<gene>
    <name evidence="8" type="ORF">GPECTOR_109g193</name>
</gene>
<dbReference type="PANTHER" id="PTHR13555:SF36">
    <property type="entry name" value="ZINC FINGER C2HC DOMAIN-CONTAINING PROTEIN 1B"/>
    <property type="match status" value="1"/>
</dbReference>
<dbReference type="OrthoDB" id="10255185at2759"/>
<name>A0A150G0V8_GONPE</name>
<dbReference type="Gene3D" id="3.30.160.60">
    <property type="entry name" value="Classic Zinc Finger"/>
    <property type="match status" value="1"/>
</dbReference>
<keyword evidence="9" id="KW-1185">Reference proteome</keyword>
<feature type="compositionally biased region" description="Gly residues" evidence="6">
    <location>
        <begin position="66"/>
        <end position="85"/>
    </location>
</feature>
<evidence type="ECO:0000259" key="7">
    <source>
        <dbReference type="PROSITE" id="PS52027"/>
    </source>
</evidence>
<comment type="caution">
    <text evidence="8">The sequence shown here is derived from an EMBL/GenBank/DDBJ whole genome shotgun (WGS) entry which is preliminary data.</text>
</comment>
<dbReference type="AlphaFoldDB" id="A0A150G0V8"/>
<dbReference type="Proteomes" id="UP000075714">
    <property type="component" value="Unassembled WGS sequence"/>
</dbReference>
<evidence type="ECO:0000256" key="2">
    <source>
        <dbReference type="ARBA" id="ARBA00022737"/>
    </source>
</evidence>
<dbReference type="PANTHER" id="PTHR13555">
    <property type="entry name" value="C2H2 ZINC FINGER CGI-62-RELATED"/>
    <property type="match status" value="1"/>
</dbReference>
<evidence type="ECO:0000256" key="4">
    <source>
        <dbReference type="ARBA" id="ARBA00022833"/>
    </source>
</evidence>
<sequence length="144" mass="15115">MVACPTCGRNFNEQAYSKHAKICEKVFATKRKPVNMAAKRLEGTEAQKYFDVKKGVPKSEVKAAGPGPGTVAGGRGPGRAGGAAAGGRLDDRPLPGSKVPKWKAQSEQLRAAMAANRQIVDAKAKGIDIKDVKFSAAPAAPDDR</sequence>
<evidence type="ECO:0000256" key="3">
    <source>
        <dbReference type="ARBA" id="ARBA00022771"/>
    </source>
</evidence>
<keyword evidence="3 5" id="KW-0863">Zinc-finger</keyword>
<evidence type="ECO:0000256" key="5">
    <source>
        <dbReference type="PROSITE-ProRule" id="PRU01371"/>
    </source>
</evidence>
<evidence type="ECO:0000313" key="8">
    <source>
        <dbReference type="EMBL" id="KXZ42950.1"/>
    </source>
</evidence>
<keyword evidence="2" id="KW-0677">Repeat</keyword>
<reference evidence="9" key="1">
    <citation type="journal article" date="2016" name="Nat. Commun.">
        <title>The Gonium pectorale genome demonstrates co-option of cell cycle regulation during the evolution of multicellularity.</title>
        <authorList>
            <person name="Hanschen E.R."/>
            <person name="Marriage T.N."/>
            <person name="Ferris P.J."/>
            <person name="Hamaji T."/>
            <person name="Toyoda A."/>
            <person name="Fujiyama A."/>
            <person name="Neme R."/>
            <person name="Noguchi H."/>
            <person name="Minakuchi Y."/>
            <person name="Suzuki M."/>
            <person name="Kawai-Toyooka H."/>
            <person name="Smith D.R."/>
            <person name="Sparks H."/>
            <person name="Anderson J."/>
            <person name="Bakaric R."/>
            <person name="Luria V."/>
            <person name="Karger A."/>
            <person name="Kirschner M.W."/>
            <person name="Durand P.M."/>
            <person name="Michod R.E."/>
            <person name="Nozaki H."/>
            <person name="Olson B.J."/>
        </authorList>
    </citation>
    <scope>NUCLEOTIDE SEQUENCE [LARGE SCALE GENOMIC DNA]</scope>
    <source>
        <strain evidence="9">NIES-2863</strain>
    </source>
</reference>
<evidence type="ECO:0000256" key="6">
    <source>
        <dbReference type="SAM" id="MobiDB-lite"/>
    </source>
</evidence>
<organism evidence="8 9">
    <name type="scientific">Gonium pectorale</name>
    <name type="common">Green alga</name>
    <dbReference type="NCBI Taxonomy" id="33097"/>
    <lineage>
        <taxon>Eukaryota</taxon>
        <taxon>Viridiplantae</taxon>
        <taxon>Chlorophyta</taxon>
        <taxon>core chlorophytes</taxon>
        <taxon>Chlorophyceae</taxon>
        <taxon>CS clade</taxon>
        <taxon>Chlamydomonadales</taxon>
        <taxon>Volvocaceae</taxon>
        <taxon>Gonium</taxon>
    </lineage>
</organism>
<dbReference type="InterPro" id="IPR049899">
    <property type="entry name" value="Znf_C2HC_C3H"/>
</dbReference>
<feature type="region of interest" description="Disordered" evidence="6">
    <location>
        <begin position="55"/>
        <end position="105"/>
    </location>
</feature>
<keyword evidence="4" id="KW-0862">Zinc</keyword>
<dbReference type="EMBL" id="LSYV01000109">
    <property type="protein sequence ID" value="KXZ42950.1"/>
    <property type="molecule type" value="Genomic_DNA"/>
</dbReference>
<proteinExistence type="predicted"/>
<feature type="domain" description="C2HC/C3H-type" evidence="7">
    <location>
        <begin position="1"/>
        <end position="29"/>
    </location>
</feature>
<evidence type="ECO:0000256" key="1">
    <source>
        <dbReference type="ARBA" id="ARBA00022723"/>
    </source>
</evidence>
<protein>
    <recommendedName>
        <fullName evidence="7">C2HC/C3H-type domain-containing protein</fullName>
    </recommendedName>
</protein>
<dbReference type="InterPro" id="IPR026319">
    <property type="entry name" value="ZC2HC1A/B-like"/>
</dbReference>
<dbReference type="Pfam" id="PF13913">
    <property type="entry name" value="zf-C2HC_2"/>
    <property type="match status" value="1"/>
</dbReference>